<dbReference type="InterPro" id="IPR012337">
    <property type="entry name" value="RNaseH-like_sf"/>
</dbReference>
<dbReference type="Pfam" id="PF00929">
    <property type="entry name" value="RNase_T"/>
    <property type="match status" value="1"/>
</dbReference>
<dbReference type="PANTHER" id="PTHR30231">
    <property type="entry name" value="DNA POLYMERASE III SUBUNIT EPSILON"/>
    <property type="match status" value="1"/>
</dbReference>
<dbReference type="SMART" id="SM00479">
    <property type="entry name" value="EXOIII"/>
    <property type="match status" value="1"/>
</dbReference>
<dbReference type="Proteomes" id="UP000654004">
    <property type="component" value="Unassembled WGS sequence"/>
</dbReference>
<keyword evidence="1" id="KW-0540">Nuclease</keyword>
<proteinExistence type="predicted"/>
<evidence type="ECO:0000256" key="3">
    <source>
        <dbReference type="ARBA" id="ARBA00022839"/>
    </source>
</evidence>
<dbReference type="EMBL" id="BMQW01000006">
    <property type="protein sequence ID" value="GGP91310.1"/>
    <property type="molecule type" value="Genomic_DNA"/>
</dbReference>
<dbReference type="SUPFAM" id="SSF53098">
    <property type="entry name" value="Ribonuclease H-like"/>
    <property type="match status" value="1"/>
</dbReference>
<name>A0ABQ2QT55_9GAMM</name>
<protein>
    <submittedName>
        <fullName evidence="5">DNA polymerase III subunit epsilon</fullName>
    </submittedName>
</protein>
<organism evidence="5 6">
    <name type="scientific">Shewanella ulleungensis</name>
    <dbReference type="NCBI Taxonomy" id="2282699"/>
    <lineage>
        <taxon>Bacteria</taxon>
        <taxon>Pseudomonadati</taxon>
        <taxon>Pseudomonadota</taxon>
        <taxon>Gammaproteobacteria</taxon>
        <taxon>Alteromonadales</taxon>
        <taxon>Shewanellaceae</taxon>
        <taxon>Shewanella</taxon>
    </lineage>
</organism>
<feature type="domain" description="Exonuclease" evidence="4">
    <location>
        <begin position="42"/>
        <end position="215"/>
    </location>
</feature>
<dbReference type="PANTHER" id="PTHR30231:SF4">
    <property type="entry name" value="PROTEIN NEN2"/>
    <property type="match status" value="1"/>
</dbReference>
<evidence type="ECO:0000313" key="5">
    <source>
        <dbReference type="EMBL" id="GGP91310.1"/>
    </source>
</evidence>
<evidence type="ECO:0000313" key="6">
    <source>
        <dbReference type="Proteomes" id="UP000654004"/>
    </source>
</evidence>
<dbReference type="RefSeq" id="WP_188957024.1">
    <property type="nucleotide sequence ID" value="NZ_BMQW01000006.1"/>
</dbReference>
<gene>
    <name evidence="5" type="ORF">GCM10009410_26770</name>
</gene>
<comment type="caution">
    <text evidence="5">The sequence shown here is derived from an EMBL/GenBank/DDBJ whole genome shotgun (WGS) entry which is preliminary data.</text>
</comment>
<keyword evidence="6" id="KW-1185">Reference proteome</keyword>
<dbReference type="InterPro" id="IPR013520">
    <property type="entry name" value="Ribonucl_H"/>
</dbReference>
<evidence type="ECO:0000256" key="2">
    <source>
        <dbReference type="ARBA" id="ARBA00022801"/>
    </source>
</evidence>
<keyword evidence="2" id="KW-0378">Hydrolase</keyword>
<keyword evidence="3" id="KW-0269">Exonuclease</keyword>
<dbReference type="Gene3D" id="3.30.420.10">
    <property type="entry name" value="Ribonuclease H-like superfamily/Ribonuclease H"/>
    <property type="match status" value="1"/>
</dbReference>
<dbReference type="CDD" id="cd06127">
    <property type="entry name" value="DEDDh"/>
    <property type="match status" value="1"/>
</dbReference>
<sequence>MPTLWWLKFLLWRKKMTGLPEPLNQYLQAITPALSCTFHDAPLMAIDLEMTGLDPKNDQVISIGLVPIVKGEIPLAKAQHLMIAISGSVGQSATVHGIVDNQLHKALTLPEALAWFLSQTEGHILVAHHAPLDIQFIQQQLVRCFGHSIPLVFIDTLAIEKKRRLQQQDILQQGSLRLGASRARYHLPVYSAHNALVDALSCAELLLAQVAAMGDVKKLTVKKLIDVIR</sequence>
<evidence type="ECO:0000256" key="1">
    <source>
        <dbReference type="ARBA" id="ARBA00022722"/>
    </source>
</evidence>
<dbReference type="InterPro" id="IPR036397">
    <property type="entry name" value="RNaseH_sf"/>
</dbReference>
<accession>A0ABQ2QT55</accession>
<reference evidence="6" key="1">
    <citation type="journal article" date="2019" name="Int. J. Syst. Evol. Microbiol.">
        <title>The Global Catalogue of Microorganisms (GCM) 10K type strain sequencing project: providing services to taxonomists for standard genome sequencing and annotation.</title>
        <authorList>
            <consortium name="The Broad Institute Genomics Platform"/>
            <consortium name="The Broad Institute Genome Sequencing Center for Infectious Disease"/>
            <person name="Wu L."/>
            <person name="Ma J."/>
        </authorList>
    </citation>
    <scope>NUCLEOTIDE SEQUENCE [LARGE SCALE GENOMIC DNA]</scope>
    <source>
        <strain evidence="6">JCM 32305</strain>
    </source>
</reference>
<evidence type="ECO:0000259" key="4">
    <source>
        <dbReference type="SMART" id="SM00479"/>
    </source>
</evidence>